<dbReference type="InterPro" id="IPR036691">
    <property type="entry name" value="Endo/exonu/phosph_ase_sf"/>
</dbReference>
<dbReference type="OrthoDB" id="682716at2759"/>
<reference evidence="1" key="2">
    <citation type="journal article" date="2022" name="Hortic Res">
        <title>The genome of Dioscorea zingiberensis sheds light on the biosynthesis, origin and evolution of the medicinally important diosgenin saponins.</title>
        <authorList>
            <person name="Li Y."/>
            <person name="Tan C."/>
            <person name="Li Z."/>
            <person name="Guo J."/>
            <person name="Li S."/>
            <person name="Chen X."/>
            <person name="Wang C."/>
            <person name="Dai X."/>
            <person name="Yang H."/>
            <person name="Song W."/>
            <person name="Hou L."/>
            <person name="Xu J."/>
            <person name="Tong Z."/>
            <person name="Xu A."/>
            <person name="Yuan X."/>
            <person name="Wang W."/>
            <person name="Yang Q."/>
            <person name="Chen L."/>
            <person name="Sun Z."/>
            <person name="Wang K."/>
            <person name="Pan B."/>
            <person name="Chen J."/>
            <person name="Bao Y."/>
            <person name="Liu F."/>
            <person name="Qi X."/>
            <person name="Gang D.R."/>
            <person name="Wen J."/>
            <person name="Li J."/>
        </authorList>
    </citation>
    <scope>NUCLEOTIDE SEQUENCE</scope>
    <source>
        <strain evidence="1">Dzin_1.0</strain>
    </source>
</reference>
<dbReference type="PANTHER" id="PTHR33710:SF71">
    <property type="entry name" value="ENDONUCLEASE_EXONUCLEASE_PHOSPHATASE DOMAIN-CONTAINING PROTEIN"/>
    <property type="match status" value="1"/>
</dbReference>
<comment type="caution">
    <text evidence="1">The sequence shown here is derived from an EMBL/GenBank/DDBJ whole genome shotgun (WGS) entry which is preliminary data.</text>
</comment>
<name>A0A9D5D3J2_9LILI</name>
<evidence type="ECO:0000313" key="2">
    <source>
        <dbReference type="Proteomes" id="UP001085076"/>
    </source>
</evidence>
<accession>A0A9D5D3J2</accession>
<dbReference type="EMBL" id="JAGGNH010000001">
    <property type="protein sequence ID" value="KAJ0983984.1"/>
    <property type="molecule type" value="Genomic_DNA"/>
</dbReference>
<dbReference type="AlphaFoldDB" id="A0A9D5D3J2"/>
<sequence length="256" mass="30625">MKSNHFNSFIVHNNLSDLKFSGPPFTWCNNQRGGSRIWARLDRILCNDKWLDEASYYHVPHLARCQSDHAPILLKCWKQLQNIKKPFRFDNNWINLPECHKSVEEIWNTEGLRNPMHTTSHRMHNLKTNLTKKCMGHSKKLETQIKLVEEKITETESMDCSNRNQANLWTTLRPLYKQHQAYIRQYTTYWAQKSRLQWMQNGDCNSKYFHQMSKNHRNHNRILHIKDKDGKLINDPIEIEASFIQHYTDLWDSSSM</sequence>
<protein>
    <submittedName>
        <fullName evidence="1">Uncharacterized protein</fullName>
    </submittedName>
</protein>
<organism evidence="1 2">
    <name type="scientific">Dioscorea zingiberensis</name>
    <dbReference type="NCBI Taxonomy" id="325984"/>
    <lineage>
        <taxon>Eukaryota</taxon>
        <taxon>Viridiplantae</taxon>
        <taxon>Streptophyta</taxon>
        <taxon>Embryophyta</taxon>
        <taxon>Tracheophyta</taxon>
        <taxon>Spermatophyta</taxon>
        <taxon>Magnoliopsida</taxon>
        <taxon>Liliopsida</taxon>
        <taxon>Dioscoreales</taxon>
        <taxon>Dioscoreaceae</taxon>
        <taxon>Dioscorea</taxon>
    </lineage>
</organism>
<reference evidence="1" key="1">
    <citation type="submission" date="2021-03" db="EMBL/GenBank/DDBJ databases">
        <authorList>
            <person name="Li Z."/>
            <person name="Yang C."/>
        </authorList>
    </citation>
    <scope>NUCLEOTIDE SEQUENCE</scope>
    <source>
        <strain evidence="1">Dzin_1.0</strain>
        <tissue evidence="1">Leaf</tissue>
    </source>
</reference>
<dbReference type="Gene3D" id="3.60.10.10">
    <property type="entry name" value="Endonuclease/exonuclease/phosphatase"/>
    <property type="match status" value="1"/>
</dbReference>
<dbReference type="Proteomes" id="UP001085076">
    <property type="component" value="Miscellaneous, Linkage group lg01"/>
</dbReference>
<dbReference type="SUPFAM" id="SSF56219">
    <property type="entry name" value="DNase I-like"/>
    <property type="match status" value="1"/>
</dbReference>
<proteinExistence type="predicted"/>
<gene>
    <name evidence="1" type="ORF">J5N97_002340</name>
</gene>
<evidence type="ECO:0000313" key="1">
    <source>
        <dbReference type="EMBL" id="KAJ0983984.1"/>
    </source>
</evidence>
<dbReference type="PANTHER" id="PTHR33710">
    <property type="entry name" value="BNAC02G09200D PROTEIN"/>
    <property type="match status" value="1"/>
</dbReference>
<keyword evidence="2" id="KW-1185">Reference proteome</keyword>